<dbReference type="EMBL" id="OZ035844">
    <property type="protein sequence ID" value="CAL1597653.1"/>
    <property type="molecule type" value="Genomic_DNA"/>
</dbReference>
<gene>
    <name evidence="2" type="ORF">KC01_LOCUS26148</name>
</gene>
<keyword evidence="3" id="KW-1185">Reference proteome</keyword>
<reference evidence="2 3" key="1">
    <citation type="submission" date="2024-04" db="EMBL/GenBank/DDBJ databases">
        <authorList>
            <person name="Waldvogel A.-M."/>
            <person name="Schoenle A."/>
        </authorList>
    </citation>
    <scope>NUCLEOTIDE SEQUENCE [LARGE SCALE GENOMIC DNA]</scope>
</reference>
<protein>
    <submittedName>
        <fullName evidence="2">Uncharacterized protein</fullName>
    </submittedName>
</protein>
<evidence type="ECO:0000256" key="1">
    <source>
        <dbReference type="SAM" id="MobiDB-lite"/>
    </source>
</evidence>
<dbReference type="Proteomes" id="UP001497482">
    <property type="component" value="Chromosome 22"/>
</dbReference>
<organism evidence="2 3">
    <name type="scientific">Knipowitschia caucasica</name>
    <name type="common">Caucasian dwarf goby</name>
    <name type="synonym">Pomatoschistus caucasicus</name>
    <dbReference type="NCBI Taxonomy" id="637954"/>
    <lineage>
        <taxon>Eukaryota</taxon>
        <taxon>Metazoa</taxon>
        <taxon>Chordata</taxon>
        <taxon>Craniata</taxon>
        <taxon>Vertebrata</taxon>
        <taxon>Euteleostomi</taxon>
        <taxon>Actinopterygii</taxon>
        <taxon>Neopterygii</taxon>
        <taxon>Teleostei</taxon>
        <taxon>Neoteleostei</taxon>
        <taxon>Acanthomorphata</taxon>
        <taxon>Gobiaria</taxon>
        <taxon>Gobiiformes</taxon>
        <taxon>Gobioidei</taxon>
        <taxon>Gobiidae</taxon>
        <taxon>Gobiinae</taxon>
        <taxon>Knipowitschia</taxon>
    </lineage>
</organism>
<feature type="compositionally biased region" description="Basic and acidic residues" evidence="1">
    <location>
        <begin position="59"/>
        <end position="68"/>
    </location>
</feature>
<name>A0AAV2L974_KNICA</name>
<dbReference type="AlphaFoldDB" id="A0AAV2L974"/>
<sequence>MQRRRPSAAVRSKVCLTPGNTARLSLGLTHMDPPPMTTRPSSKQGPAGTSKDQQGPPSLEERGADPKGQRRRRAPGAVREHATRAAPCGSEQSDSEETELWRGRSRDSEETELWRGRSHDSEETELWRGRSHDSEETELWRGRSHDSEETELWRGRSKLSPEAPCCK</sequence>
<feature type="region of interest" description="Disordered" evidence="1">
    <location>
        <begin position="1"/>
        <end position="167"/>
    </location>
</feature>
<accession>A0AAV2L974</accession>
<feature type="compositionally biased region" description="Basic and acidic residues" evidence="1">
    <location>
        <begin position="99"/>
        <end position="154"/>
    </location>
</feature>
<evidence type="ECO:0000313" key="2">
    <source>
        <dbReference type="EMBL" id="CAL1597653.1"/>
    </source>
</evidence>
<proteinExistence type="predicted"/>
<evidence type="ECO:0000313" key="3">
    <source>
        <dbReference type="Proteomes" id="UP001497482"/>
    </source>
</evidence>